<accession>A0A200Q9S4</accession>
<dbReference type="OMA" id="IKCCDCG"/>
<evidence type="ECO:0000256" key="2">
    <source>
        <dbReference type="ARBA" id="ARBA00022692"/>
    </source>
</evidence>
<dbReference type="Pfam" id="PF04576">
    <property type="entry name" value="Zein-binding"/>
    <property type="match status" value="1"/>
</dbReference>
<evidence type="ECO:0000256" key="3">
    <source>
        <dbReference type="ARBA" id="ARBA00022989"/>
    </source>
</evidence>
<evidence type="ECO:0000313" key="10">
    <source>
        <dbReference type="Proteomes" id="UP000195402"/>
    </source>
</evidence>
<feature type="domain" description="GTD-binding" evidence="8">
    <location>
        <begin position="68"/>
        <end position="166"/>
    </location>
</feature>
<comment type="caution">
    <text evidence="9">The sequence shown here is derived from an EMBL/GenBank/DDBJ whole genome shotgun (WGS) entry which is preliminary data.</text>
</comment>
<feature type="coiled-coil region" evidence="5">
    <location>
        <begin position="395"/>
        <end position="422"/>
    </location>
</feature>
<evidence type="ECO:0000256" key="5">
    <source>
        <dbReference type="SAM" id="Coils"/>
    </source>
</evidence>
<dbReference type="EMBL" id="MVGT01002634">
    <property type="protein sequence ID" value="OVA07216.1"/>
    <property type="molecule type" value="Genomic_DNA"/>
</dbReference>
<evidence type="ECO:0000256" key="4">
    <source>
        <dbReference type="ARBA" id="ARBA00023136"/>
    </source>
</evidence>
<dbReference type="OrthoDB" id="1060521at2759"/>
<feature type="coiled-coil region" evidence="5">
    <location>
        <begin position="63"/>
        <end position="132"/>
    </location>
</feature>
<reference evidence="9 10" key="1">
    <citation type="journal article" date="2017" name="Mol. Plant">
        <title>The Genome of Medicinal Plant Macleaya cordata Provides New Insights into Benzylisoquinoline Alkaloids Metabolism.</title>
        <authorList>
            <person name="Liu X."/>
            <person name="Liu Y."/>
            <person name="Huang P."/>
            <person name="Ma Y."/>
            <person name="Qing Z."/>
            <person name="Tang Q."/>
            <person name="Cao H."/>
            <person name="Cheng P."/>
            <person name="Zheng Y."/>
            <person name="Yuan Z."/>
            <person name="Zhou Y."/>
            <person name="Liu J."/>
            <person name="Tang Z."/>
            <person name="Zhuo Y."/>
            <person name="Zhang Y."/>
            <person name="Yu L."/>
            <person name="Huang J."/>
            <person name="Yang P."/>
            <person name="Peng Q."/>
            <person name="Zhang J."/>
            <person name="Jiang W."/>
            <person name="Zhang Z."/>
            <person name="Lin K."/>
            <person name="Ro D.K."/>
            <person name="Chen X."/>
            <person name="Xiong X."/>
            <person name="Shang Y."/>
            <person name="Huang S."/>
            <person name="Zeng J."/>
        </authorList>
    </citation>
    <scope>NUCLEOTIDE SEQUENCE [LARGE SCALE GENOMIC DNA]</scope>
    <source>
        <strain evidence="10">cv. BLH2017</strain>
        <tissue evidence="9">Root</tissue>
    </source>
</reference>
<evidence type="ECO:0000256" key="6">
    <source>
        <dbReference type="SAM" id="MobiDB-lite"/>
    </source>
</evidence>
<feature type="region of interest" description="Disordered" evidence="6">
    <location>
        <begin position="273"/>
        <end position="294"/>
    </location>
</feature>
<evidence type="ECO:0000256" key="1">
    <source>
        <dbReference type="ARBA" id="ARBA00004370"/>
    </source>
</evidence>
<keyword evidence="4 7" id="KW-0472">Membrane</keyword>
<dbReference type="FunCoup" id="A0A200Q9S4">
    <property type="interactions" value="2005"/>
</dbReference>
<proteinExistence type="predicted"/>
<dbReference type="PROSITE" id="PS51775">
    <property type="entry name" value="GTD_BINDING"/>
    <property type="match status" value="1"/>
</dbReference>
<dbReference type="GO" id="GO:0016020">
    <property type="term" value="C:membrane"/>
    <property type="evidence" value="ECO:0007669"/>
    <property type="project" value="UniProtKB-SubCell"/>
</dbReference>
<keyword evidence="3 7" id="KW-1133">Transmembrane helix</keyword>
<comment type="subcellular location">
    <subcellularLocation>
        <location evidence="1">Membrane</location>
    </subcellularLocation>
</comment>
<evidence type="ECO:0000259" key="8">
    <source>
        <dbReference type="PROSITE" id="PS51775"/>
    </source>
</evidence>
<keyword evidence="10" id="KW-1185">Reference proteome</keyword>
<protein>
    <submittedName>
        <fullName evidence="9">Zein-binding domain</fullName>
    </submittedName>
</protein>
<dbReference type="AlphaFoldDB" id="A0A200Q9S4"/>
<dbReference type="STRING" id="56857.A0A200Q9S4"/>
<keyword evidence="5" id="KW-0175">Coiled coil</keyword>
<name>A0A200Q9S4_MACCD</name>
<evidence type="ECO:0000256" key="7">
    <source>
        <dbReference type="SAM" id="Phobius"/>
    </source>
</evidence>
<organism evidence="9 10">
    <name type="scientific">Macleaya cordata</name>
    <name type="common">Five-seeded plume-poppy</name>
    <name type="synonym">Bocconia cordata</name>
    <dbReference type="NCBI Taxonomy" id="56857"/>
    <lineage>
        <taxon>Eukaryota</taxon>
        <taxon>Viridiplantae</taxon>
        <taxon>Streptophyta</taxon>
        <taxon>Embryophyta</taxon>
        <taxon>Tracheophyta</taxon>
        <taxon>Spermatophyta</taxon>
        <taxon>Magnoliopsida</taxon>
        <taxon>Ranunculales</taxon>
        <taxon>Papaveraceae</taxon>
        <taxon>Papaveroideae</taxon>
        <taxon>Macleaya</taxon>
    </lineage>
</organism>
<sequence length="567" mass="64108">MTSAIMPLALSNSMECSTCGCTCSLVNSSYAAIWQRTVKRKFEEIEEGRQDGPGVSDYNSVARVEIENECVALREALSSQQESIQELYTELEEERNASASAANEAMSMILRLQREKAEIQMEARQFKRFAEEKMAHDQQEILVLEDMLFKREEIIQSLSCEVQMYKHRMLSFGLTEDEVEGGKGVYGRSQSMVENSEFELPPFDYPPLKCKMNETHGPIDCEDIADIEKYSSGENPIAPFGDTPRSGYSEIPCAAFGETPKNGTKVVLEKAEIGQSPRQPRHARRLSTDSSSSFPGLVKEIGPDYYKKESPRPSSSFKKMAYCSQTEDCSNLRNVDNTSDLRDDMSDRVYTIDSIHHGTHNNNFAGSKTAIGICEDYVTTPRESLNQTDIGDPDIKKLYMRLQLLEADRESMKQAIISMRTEKAQLVLLREIAQQLYKEMTPERRMPVKKTSIIGTFSFVSALKWIVSFVFWRNKAHRSKFSSPGLNTGLKQIRITTNQLTIGSYVSIFMPVEMSYKGTNVKTALKLLHHQGSVQCECAFTSGSSIALCSIVFVYHFLKVEEYFSWV</sequence>
<evidence type="ECO:0000313" key="9">
    <source>
        <dbReference type="EMBL" id="OVA07216.1"/>
    </source>
</evidence>
<dbReference type="Proteomes" id="UP000195402">
    <property type="component" value="Unassembled WGS sequence"/>
</dbReference>
<feature type="transmembrane region" description="Helical" evidence="7">
    <location>
        <begin position="453"/>
        <end position="472"/>
    </location>
</feature>
<dbReference type="InParanoid" id="A0A200Q9S4"/>
<keyword evidence="2 7" id="KW-0812">Transmembrane</keyword>
<gene>
    <name evidence="9" type="ORF">BVC80_1289g145</name>
</gene>
<dbReference type="PANTHER" id="PTHR31422">
    <property type="entry name" value="BNAANNG28530D PROTEIN"/>
    <property type="match status" value="1"/>
</dbReference>
<dbReference type="GO" id="GO:0080115">
    <property type="term" value="F:myosin XI tail binding"/>
    <property type="evidence" value="ECO:0007669"/>
    <property type="project" value="UniProtKB-ARBA"/>
</dbReference>
<dbReference type="InterPro" id="IPR007656">
    <property type="entry name" value="GTD-bd"/>
</dbReference>
<dbReference type="PANTHER" id="PTHR31422:SF0">
    <property type="entry name" value="MYOSIN-BINDING PROTEIN 7"/>
    <property type="match status" value="1"/>
</dbReference>